<dbReference type="Gene3D" id="2.60.120.10">
    <property type="entry name" value="Jelly Rolls"/>
    <property type="match status" value="1"/>
</dbReference>
<evidence type="ECO:0000259" key="1">
    <source>
        <dbReference type="PROSITE" id="PS50042"/>
    </source>
</evidence>
<dbReference type="EMBL" id="DS469799">
    <property type="protein sequence ID" value="EDO32932.1"/>
    <property type="molecule type" value="Genomic_DNA"/>
</dbReference>
<dbReference type="SUPFAM" id="SSF51206">
    <property type="entry name" value="cAMP-binding domain-like"/>
    <property type="match status" value="1"/>
</dbReference>
<dbReference type="InParanoid" id="A7STN2"/>
<dbReference type="eggNOG" id="KOG1113">
    <property type="taxonomic scope" value="Eukaryota"/>
</dbReference>
<proteinExistence type="predicted"/>
<keyword evidence="3" id="KW-1185">Reference proteome</keyword>
<dbReference type="CDD" id="cd00038">
    <property type="entry name" value="CAP_ED"/>
    <property type="match status" value="1"/>
</dbReference>
<dbReference type="Proteomes" id="UP000001593">
    <property type="component" value="Unassembled WGS sequence"/>
</dbReference>
<dbReference type="PROSITE" id="PS00889">
    <property type="entry name" value="CNMP_BINDING_2"/>
    <property type="match status" value="1"/>
</dbReference>
<feature type="domain" description="Cyclic nucleotide-binding" evidence="1">
    <location>
        <begin position="30"/>
        <end position="137"/>
    </location>
</feature>
<evidence type="ECO:0000313" key="2">
    <source>
        <dbReference type="EMBL" id="EDO32932.1"/>
    </source>
</evidence>
<dbReference type="HOGENOM" id="CLU_141403_0_0_1"/>
<dbReference type="STRING" id="45351.A7STN2"/>
<organism evidence="2 3">
    <name type="scientific">Nematostella vectensis</name>
    <name type="common">Starlet sea anemone</name>
    <dbReference type="NCBI Taxonomy" id="45351"/>
    <lineage>
        <taxon>Eukaryota</taxon>
        <taxon>Metazoa</taxon>
        <taxon>Cnidaria</taxon>
        <taxon>Anthozoa</taxon>
        <taxon>Hexacorallia</taxon>
        <taxon>Actiniaria</taxon>
        <taxon>Edwardsiidae</taxon>
        <taxon>Nematostella</taxon>
    </lineage>
</organism>
<dbReference type="AlphaFoldDB" id="A7STN2"/>
<dbReference type="PANTHER" id="PTHR23011:SF44">
    <property type="entry name" value="CYCLIC NUCLEOTIDE-BINDING DOMAIN-CONTAINING PROTEIN"/>
    <property type="match status" value="1"/>
</dbReference>
<protein>
    <recommendedName>
        <fullName evidence="1">Cyclic nucleotide-binding domain-containing protein</fullName>
    </recommendedName>
</protein>
<dbReference type="InterPro" id="IPR018490">
    <property type="entry name" value="cNMP-bd_dom_sf"/>
</dbReference>
<dbReference type="OMA" id="TIICKER"/>
<accession>A7STN2</accession>
<dbReference type="Pfam" id="PF00027">
    <property type="entry name" value="cNMP_binding"/>
    <property type="match status" value="1"/>
</dbReference>
<feature type="non-terminal residue" evidence="2">
    <location>
        <position position="1"/>
    </location>
</feature>
<dbReference type="PANTHER" id="PTHR23011">
    <property type="entry name" value="CYCLIC NUCLEOTIDE-BINDING DOMAIN CONTAINING PROTEIN"/>
    <property type="match status" value="1"/>
</dbReference>
<dbReference type="PROSITE" id="PS50042">
    <property type="entry name" value="CNMP_BINDING_3"/>
    <property type="match status" value="1"/>
</dbReference>
<gene>
    <name evidence="2" type="ORF">NEMVEDRAFT_v1g131282</name>
</gene>
<name>A7STN2_NEMVE</name>
<dbReference type="InterPro" id="IPR018488">
    <property type="entry name" value="cNMP-bd_CS"/>
</dbReference>
<dbReference type="SMART" id="SM00100">
    <property type="entry name" value="cNMP"/>
    <property type="match status" value="1"/>
</dbReference>
<sequence length="152" mass="17866">EVKNVLKKLSYNRSVEEVDMVLQIVKRMKGFQRYPMYVKRELAKVLYYDVYEQDRVIIKQGHIGVSFYFIVSGSVVVQRVEEDRTTGEKHNQIISEMTGGDSFGELALMHDIRRTATIICKERSEFLRVDKDDFNEVYPVNSSSILIRFIRF</sequence>
<reference evidence="2 3" key="1">
    <citation type="journal article" date="2007" name="Science">
        <title>Sea anemone genome reveals ancestral eumetazoan gene repertoire and genomic organization.</title>
        <authorList>
            <person name="Putnam N.H."/>
            <person name="Srivastava M."/>
            <person name="Hellsten U."/>
            <person name="Dirks B."/>
            <person name="Chapman J."/>
            <person name="Salamov A."/>
            <person name="Terry A."/>
            <person name="Shapiro H."/>
            <person name="Lindquist E."/>
            <person name="Kapitonov V.V."/>
            <person name="Jurka J."/>
            <person name="Genikhovich G."/>
            <person name="Grigoriev I.V."/>
            <person name="Lucas S.M."/>
            <person name="Steele R.E."/>
            <person name="Finnerty J.R."/>
            <person name="Technau U."/>
            <person name="Martindale M.Q."/>
            <person name="Rokhsar D.S."/>
        </authorList>
    </citation>
    <scope>NUCLEOTIDE SEQUENCE [LARGE SCALE GENOMIC DNA]</scope>
    <source>
        <strain evidence="3">CH2 X CH6</strain>
    </source>
</reference>
<evidence type="ECO:0000313" key="3">
    <source>
        <dbReference type="Proteomes" id="UP000001593"/>
    </source>
</evidence>
<dbReference type="InterPro" id="IPR000595">
    <property type="entry name" value="cNMP-bd_dom"/>
</dbReference>
<dbReference type="PhylomeDB" id="A7STN2"/>
<dbReference type="InterPro" id="IPR014710">
    <property type="entry name" value="RmlC-like_jellyroll"/>
</dbReference>